<proteinExistence type="predicted"/>
<sequence>MDDAIRFLKAIGVHPKSKKSLNAKSKKRAPWKIATIPSTYSGSGLPTLQFDGESTASAREYPYIGGYTPAAGDRVLVAQLSNSGVIIGKIVSS</sequence>
<organism evidence="1 2">
    <name type="scientific">Alicyclobacillus fastidiosus</name>
    <dbReference type="NCBI Taxonomy" id="392011"/>
    <lineage>
        <taxon>Bacteria</taxon>
        <taxon>Bacillati</taxon>
        <taxon>Bacillota</taxon>
        <taxon>Bacilli</taxon>
        <taxon>Bacillales</taxon>
        <taxon>Alicyclobacillaceae</taxon>
        <taxon>Alicyclobacillus</taxon>
    </lineage>
</organism>
<dbReference type="Proteomes" id="UP001579974">
    <property type="component" value="Unassembled WGS sequence"/>
</dbReference>
<dbReference type="EMBL" id="JBDXSU010000026">
    <property type="protein sequence ID" value="MFB5192647.1"/>
    <property type="molecule type" value="Genomic_DNA"/>
</dbReference>
<evidence type="ECO:0000313" key="1">
    <source>
        <dbReference type="EMBL" id="MFB5192647.1"/>
    </source>
</evidence>
<accession>A0ABV5ALU7</accession>
<dbReference type="RefSeq" id="WP_275474228.1">
    <property type="nucleotide sequence ID" value="NZ_CP162940.1"/>
</dbReference>
<keyword evidence="2" id="KW-1185">Reference proteome</keyword>
<comment type="caution">
    <text evidence="1">The sequence shown here is derived from an EMBL/GenBank/DDBJ whole genome shotgun (WGS) entry which is preliminary data.</text>
</comment>
<evidence type="ECO:0000313" key="2">
    <source>
        <dbReference type="Proteomes" id="UP001579974"/>
    </source>
</evidence>
<gene>
    <name evidence="1" type="ORF">KKP3000_001856</name>
</gene>
<reference evidence="1 2" key="1">
    <citation type="journal article" date="2024" name="Int. J. Mol. Sci.">
        <title>Exploration of Alicyclobacillus spp. Genome in Search of Antibiotic Resistance.</title>
        <authorList>
            <person name="Bucka-Kolendo J."/>
            <person name="Kiousi D.E."/>
            <person name="Dekowska A."/>
            <person name="Mikolajczuk-Szczyrba A."/>
            <person name="Karadedos D.M."/>
            <person name="Michael P."/>
            <person name="Galanis A."/>
            <person name="Sokolowska B."/>
        </authorList>
    </citation>
    <scope>NUCLEOTIDE SEQUENCE [LARGE SCALE GENOMIC DNA]</scope>
    <source>
        <strain evidence="1 2">KKP 3000</strain>
    </source>
</reference>
<protein>
    <submittedName>
        <fullName evidence="1">Uncharacterized protein</fullName>
    </submittedName>
</protein>
<name>A0ABV5ALU7_9BACL</name>